<sequence length="704" mass="82015">MDVHDNKKSTKHEIELIEDTNESDNDLREPFSDIDLSDREDPTYVQSCEVPRCKQEVWSSCHRCLILLCWDHFREESSNCASHHPLESGSDEDVIQKRPIQIDKKPAKKIMEIPEDFPVEGSPREYQPVKQPRTNKRKLAKALRNSGKEYVSVKTQKRIPMRKIGPACNAEWCKKGGRECRKFTEEIRQAIFSDFYNLADLQLQREFLVRFVEQKLKKSNTKPDGKSRRTYTKTFFLPFNGEPTKVCRKMFISTLDVGEKVLRNAVKKVQSTGVLEKEKRGGRDKISALKDRAVRDSIINHINKFPRVESHYCRKDSSREYLHGDLSLRKMYDMFIEELQSTESKPSFSLYRFIFKKMNLSFHRPKNDQCGTCRVYHQASEEEKIKIKEIYDKHIVEKEAVRELKENFKSAAKNDPKIFCACLDLQQVISLPISNDNAIFYKRRFSVFNFTIYDLANRDCYCLTWHECSSGRGSNEISTAVVMILKKYDEEKLISSAQLFADGCGGQNKNSIMATALLYTVLQSKHLKEISLRFFSPNHGQSEGDSAHSAITYAIKKAGDLFTPSQLVPVFRLARRNKPYKVYHLNYNDFLDYKTLSEDLRIKSIKTDDTGTEFKWSDVFEFLVKKKNPNKIFFKTSHVDKQYRSMSLKRQMRHSLTVKKLNKEQRPLSLLKYENLMSLCSGLKPVISSPEDKLFYHSLPHTQK</sequence>
<gene>
    <name evidence="3" type="ORF">CEUTPL_LOCUS6676</name>
</gene>
<evidence type="ECO:0000256" key="1">
    <source>
        <dbReference type="SAM" id="MobiDB-lite"/>
    </source>
</evidence>
<dbReference type="PANTHER" id="PTHR10773:SF19">
    <property type="match status" value="1"/>
</dbReference>
<dbReference type="Proteomes" id="UP001152799">
    <property type="component" value="Chromosome 3"/>
</dbReference>
<evidence type="ECO:0000313" key="4">
    <source>
        <dbReference type="Proteomes" id="UP001152799"/>
    </source>
</evidence>
<dbReference type="EMBL" id="OU892279">
    <property type="protein sequence ID" value="CAG9766085.1"/>
    <property type="molecule type" value="Genomic_DNA"/>
</dbReference>
<organism evidence="3 4">
    <name type="scientific">Ceutorhynchus assimilis</name>
    <name type="common">cabbage seed weevil</name>
    <dbReference type="NCBI Taxonomy" id="467358"/>
    <lineage>
        <taxon>Eukaryota</taxon>
        <taxon>Metazoa</taxon>
        <taxon>Ecdysozoa</taxon>
        <taxon>Arthropoda</taxon>
        <taxon>Hexapoda</taxon>
        <taxon>Insecta</taxon>
        <taxon>Pterygota</taxon>
        <taxon>Neoptera</taxon>
        <taxon>Endopterygota</taxon>
        <taxon>Coleoptera</taxon>
        <taxon>Polyphaga</taxon>
        <taxon>Cucujiformia</taxon>
        <taxon>Curculionidae</taxon>
        <taxon>Ceutorhynchinae</taxon>
        <taxon>Ceutorhynchus</taxon>
    </lineage>
</organism>
<reference evidence="3" key="1">
    <citation type="submission" date="2022-01" db="EMBL/GenBank/DDBJ databases">
        <authorList>
            <person name="King R."/>
        </authorList>
    </citation>
    <scope>NUCLEOTIDE SEQUENCE</scope>
</reference>
<feature type="region of interest" description="Disordered" evidence="1">
    <location>
        <begin position="19"/>
        <end position="38"/>
    </location>
</feature>
<dbReference type="InterPro" id="IPR057191">
    <property type="entry name" value="DUF7869"/>
</dbReference>
<feature type="compositionally biased region" description="Basic and acidic residues" evidence="1">
    <location>
        <begin position="25"/>
        <end position="38"/>
    </location>
</feature>
<evidence type="ECO:0000259" key="2">
    <source>
        <dbReference type="Pfam" id="PF25273"/>
    </source>
</evidence>
<evidence type="ECO:0000313" key="3">
    <source>
        <dbReference type="EMBL" id="CAG9766085.1"/>
    </source>
</evidence>
<feature type="domain" description="DUF7869" evidence="2">
    <location>
        <begin position="471"/>
        <end position="596"/>
    </location>
</feature>
<dbReference type="Pfam" id="PF25273">
    <property type="entry name" value="DUF7869"/>
    <property type="match status" value="1"/>
</dbReference>
<dbReference type="PANTHER" id="PTHR10773">
    <property type="entry name" value="DNA-DIRECTED RNA POLYMERASES I, II, AND III SUBUNIT RPABC2"/>
    <property type="match status" value="1"/>
</dbReference>
<dbReference type="AlphaFoldDB" id="A0A9N9MNW2"/>
<protein>
    <recommendedName>
        <fullName evidence="2">DUF7869 domain-containing protein</fullName>
    </recommendedName>
</protein>
<name>A0A9N9MNW2_9CUCU</name>
<dbReference type="OrthoDB" id="10068225at2759"/>
<accession>A0A9N9MNW2</accession>
<keyword evidence="4" id="KW-1185">Reference proteome</keyword>
<proteinExistence type="predicted"/>